<accession>A0A0A0JTI6</accession>
<name>A0A0A0JTI6_9MICO</name>
<feature type="compositionally biased region" description="Low complexity" evidence="1">
    <location>
        <begin position="290"/>
        <end position="309"/>
    </location>
</feature>
<feature type="region of interest" description="Disordered" evidence="1">
    <location>
        <begin position="287"/>
        <end position="309"/>
    </location>
</feature>
<dbReference type="AlphaFoldDB" id="A0A0A0JTI6"/>
<keyword evidence="2" id="KW-1133">Transmembrane helix</keyword>
<feature type="transmembrane region" description="Helical" evidence="2">
    <location>
        <begin position="241"/>
        <end position="267"/>
    </location>
</feature>
<dbReference type="Proteomes" id="UP000030013">
    <property type="component" value="Unassembled WGS sequence"/>
</dbReference>
<feature type="transmembrane region" description="Helical" evidence="2">
    <location>
        <begin position="68"/>
        <end position="91"/>
    </location>
</feature>
<evidence type="ECO:0008006" key="5">
    <source>
        <dbReference type="Google" id="ProtNLM"/>
    </source>
</evidence>
<gene>
    <name evidence="3" type="ORF">N801_13440</name>
</gene>
<sequence length="309" mass="34329">MVAAMSIGSRLAGWLFEPVPLARVAVLRVLVFAFVIVDVLLLHTSGWYHGHADPVWYEPLVMGEVLHLPPASVLLVEVLKWGCVVAAALALSGRAPRLLGWTVAVCWVWYQYVAFSYGKVDHDRADFVVALALLPTVGLAHLSDRRRSEAAGFALRAVQLAAIATYFLSAWAKIRFGGFEWVNSATMVRAVVRRGTPWAEWLLDVPWTLHSFQWVLMAAELTAPVIFLLSERWRRRAVGAWFVFHAMTYAAITIAFWPHLVMMLAFLPLEEYADRLRARTRSFVQRRVRSGAAPPGASTPASRPGAGVG</sequence>
<feature type="transmembrane region" description="Helical" evidence="2">
    <location>
        <begin position="154"/>
        <end position="174"/>
    </location>
</feature>
<feature type="transmembrane region" description="Helical" evidence="2">
    <location>
        <begin position="124"/>
        <end position="142"/>
    </location>
</feature>
<keyword evidence="2" id="KW-0472">Membrane</keyword>
<dbReference type="eggNOG" id="ENOG502ZC87">
    <property type="taxonomic scope" value="Bacteria"/>
</dbReference>
<dbReference type="EMBL" id="AVPL01000040">
    <property type="protein sequence ID" value="KGN40458.1"/>
    <property type="molecule type" value="Genomic_DNA"/>
</dbReference>
<proteinExistence type="predicted"/>
<evidence type="ECO:0000313" key="4">
    <source>
        <dbReference type="Proteomes" id="UP000030013"/>
    </source>
</evidence>
<feature type="transmembrane region" description="Helical" evidence="2">
    <location>
        <begin position="98"/>
        <end position="118"/>
    </location>
</feature>
<comment type="caution">
    <text evidence="3">The sequence shown here is derived from an EMBL/GenBank/DDBJ whole genome shotgun (WGS) entry which is preliminary data.</text>
</comment>
<keyword evidence="4" id="KW-1185">Reference proteome</keyword>
<keyword evidence="2" id="KW-0812">Transmembrane</keyword>
<feature type="transmembrane region" description="Helical" evidence="2">
    <location>
        <begin position="211"/>
        <end position="229"/>
    </location>
</feature>
<protein>
    <recommendedName>
        <fullName evidence="5">MFS transporter permease</fullName>
    </recommendedName>
</protein>
<dbReference type="STRING" id="1385519.N801_13440"/>
<evidence type="ECO:0000313" key="3">
    <source>
        <dbReference type="EMBL" id="KGN40458.1"/>
    </source>
</evidence>
<evidence type="ECO:0000256" key="1">
    <source>
        <dbReference type="SAM" id="MobiDB-lite"/>
    </source>
</evidence>
<feature type="transmembrane region" description="Helical" evidence="2">
    <location>
        <begin position="21"/>
        <end position="48"/>
    </location>
</feature>
<reference evidence="3 4" key="1">
    <citation type="submission" date="2013-08" db="EMBL/GenBank/DDBJ databases">
        <title>The genome sequence of Knoellia aerolata.</title>
        <authorList>
            <person name="Zhu W."/>
            <person name="Wang G."/>
        </authorList>
    </citation>
    <scope>NUCLEOTIDE SEQUENCE [LARGE SCALE GENOMIC DNA]</scope>
    <source>
        <strain evidence="3 4">DSM 18566</strain>
    </source>
</reference>
<organism evidence="3 4">
    <name type="scientific">Knoellia aerolata DSM 18566</name>
    <dbReference type="NCBI Taxonomy" id="1385519"/>
    <lineage>
        <taxon>Bacteria</taxon>
        <taxon>Bacillati</taxon>
        <taxon>Actinomycetota</taxon>
        <taxon>Actinomycetes</taxon>
        <taxon>Micrococcales</taxon>
        <taxon>Intrasporangiaceae</taxon>
        <taxon>Knoellia</taxon>
    </lineage>
</organism>
<evidence type="ECO:0000256" key="2">
    <source>
        <dbReference type="SAM" id="Phobius"/>
    </source>
</evidence>